<feature type="compositionally biased region" description="Basic residues" evidence="1">
    <location>
        <begin position="1"/>
        <end position="10"/>
    </location>
</feature>
<feature type="compositionally biased region" description="Basic residues" evidence="1">
    <location>
        <begin position="18"/>
        <end position="43"/>
    </location>
</feature>
<dbReference type="Proteomes" id="UP000269221">
    <property type="component" value="Unassembled WGS sequence"/>
</dbReference>
<evidence type="ECO:0000313" key="2">
    <source>
        <dbReference type="EMBL" id="RMC15428.1"/>
    </source>
</evidence>
<comment type="caution">
    <text evidence="2">The sequence shown here is derived from an EMBL/GenBank/DDBJ whole genome shotgun (WGS) entry which is preliminary data.</text>
</comment>
<sequence>MHKRGKKEKKKEKEGKKKKEKKKKERKKERKKKERKKKERKKGIVLLGANSTVHELALPRTRSRGVQEEHVGQITVEKLPNLSHPAMLLNRYTTDPWYQQLFINLYASRVIVIPELSLTYLENVKFFLKE</sequence>
<organism evidence="2 3">
    <name type="scientific">Hirundo rustica rustica</name>
    <dbReference type="NCBI Taxonomy" id="333673"/>
    <lineage>
        <taxon>Eukaryota</taxon>
        <taxon>Metazoa</taxon>
        <taxon>Chordata</taxon>
        <taxon>Craniata</taxon>
        <taxon>Vertebrata</taxon>
        <taxon>Euteleostomi</taxon>
        <taxon>Archelosauria</taxon>
        <taxon>Archosauria</taxon>
        <taxon>Dinosauria</taxon>
        <taxon>Saurischia</taxon>
        <taxon>Theropoda</taxon>
        <taxon>Coelurosauria</taxon>
        <taxon>Aves</taxon>
        <taxon>Neognathae</taxon>
        <taxon>Neoaves</taxon>
        <taxon>Telluraves</taxon>
        <taxon>Australaves</taxon>
        <taxon>Passeriformes</taxon>
        <taxon>Sylvioidea</taxon>
        <taxon>Hirundinidae</taxon>
        <taxon>Hirundo</taxon>
    </lineage>
</organism>
<gene>
    <name evidence="2" type="ORF">DUI87_07619</name>
</gene>
<dbReference type="EMBL" id="QRBI01000104">
    <property type="protein sequence ID" value="RMC15428.1"/>
    <property type="molecule type" value="Genomic_DNA"/>
</dbReference>
<name>A0A3M0KQB4_HIRRU</name>
<dbReference type="AlphaFoldDB" id="A0A3M0KQB4"/>
<proteinExistence type="predicted"/>
<keyword evidence="3" id="KW-1185">Reference proteome</keyword>
<reference evidence="2 3" key="1">
    <citation type="submission" date="2018-07" db="EMBL/GenBank/DDBJ databases">
        <title>A high quality draft genome assembly of the barn swallow (H. rustica rustica).</title>
        <authorList>
            <person name="Formenti G."/>
            <person name="Chiara M."/>
            <person name="Poveda L."/>
            <person name="Francoijs K.-J."/>
            <person name="Bonisoli-Alquati A."/>
            <person name="Canova L."/>
            <person name="Gianfranceschi L."/>
            <person name="Horner D.S."/>
            <person name="Saino N."/>
        </authorList>
    </citation>
    <scope>NUCLEOTIDE SEQUENCE [LARGE SCALE GENOMIC DNA]</scope>
    <source>
        <strain evidence="2">Chelidonia</strain>
        <tissue evidence="2">Blood</tissue>
    </source>
</reference>
<accession>A0A3M0KQB4</accession>
<feature type="region of interest" description="Disordered" evidence="1">
    <location>
        <begin position="1"/>
        <end position="44"/>
    </location>
</feature>
<dbReference type="OrthoDB" id="428525at2759"/>
<evidence type="ECO:0000313" key="3">
    <source>
        <dbReference type="Proteomes" id="UP000269221"/>
    </source>
</evidence>
<protein>
    <submittedName>
        <fullName evidence="2">Uncharacterized protein</fullName>
    </submittedName>
</protein>
<evidence type="ECO:0000256" key="1">
    <source>
        <dbReference type="SAM" id="MobiDB-lite"/>
    </source>
</evidence>